<dbReference type="EMBL" id="FNDT01000001">
    <property type="protein sequence ID" value="SDH50960.1"/>
    <property type="molecule type" value="Genomic_DNA"/>
</dbReference>
<protein>
    <submittedName>
        <fullName evidence="1">Uncharacterized protein</fullName>
    </submittedName>
</protein>
<accession>A0A1G8D1C6</accession>
<keyword evidence="2" id="KW-1185">Reference proteome</keyword>
<gene>
    <name evidence="1" type="ORF">SAMN04488693_101434</name>
</gene>
<dbReference type="Proteomes" id="UP000199258">
    <property type="component" value="Unassembled WGS sequence"/>
</dbReference>
<evidence type="ECO:0000313" key="2">
    <source>
        <dbReference type="Proteomes" id="UP000199258"/>
    </source>
</evidence>
<proteinExistence type="predicted"/>
<name>A0A1G8D1C6_9MICC</name>
<organism evidence="1 2">
    <name type="scientific">Arthrobacter subterraneus</name>
    <dbReference type="NCBI Taxonomy" id="335973"/>
    <lineage>
        <taxon>Bacteria</taxon>
        <taxon>Bacillati</taxon>
        <taxon>Actinomycetota</taxon>
        <taxon>Actinomycetes</taxon>
        <taxon>Micrococcales</taxon>
        <taxon>Micrococcaceae</taxon>
        <taxon>Arthrobacter</taxon>
    </lineage>
</organism>
<dbReference type="STRING" id="335973.SAMN04488693_101434"/>
<dbReference type="AlphaFoldDB" id="A0A1G8D1C6"/>
<sequence length="35" mass="4024">MTLTADDIVEAARALGEEAEPEPVPEQSRWWRWLA</sequence>
<reference evidence="1 2" key="1">
    <citation type="submission" date="2016-10" db="EMBL/GenBank/DDBJ databases">
        <authorList>
            <person name="de Groot N.N."/>
        </authorList>
    </citation>
    <scope>NUCLEOTIDE SEQUENCE [LARGE SCALE GENOMIC DNA]</scope>
    <source>
        <strain evidence="1 2">NP_1H</strain>
    </source>
</reference>
<evidence type="ECO:0000313" key="1">
    <source>
        <dbReference type="EMBL" id="SDH50960.1"/>
    </source>
</evidence>